<evidence type="ECO:0000313" key="4">
    <source>
        <dbReference type="EMBL" id="EGG28529.1"/>
    </source>
</evidence>
<gene>
    <name evidence="4" type="ORF">IMCC3088_2835</name>
</gene>
<dbReference type="SUPFAM" id="SSF56935">
    <property type="entry name" value="Porins"/>
    <property type="match status" value="1"/>
</dbReference>
<sequence length="81" mass="9199">MYLNSPIDLTKAIKTAQKGDDYWTYNAMAAYTTADEKWRFAVEGKNLSDERQLINTFDISVMANGGYTAPRTWAISAEYSF</sequence>
<dbReference type="PROSITE" id="PS01156">
    <property type="entry name" value="TONB_DEPENDENT_REC_2"/>
    <property type="match status" value="1"/>
</dbReference>
<evidence type="ECO:0000256" key="3">
    <source>
        <dbReference type="ARBA" id="ARBA00023237"/>
    </source>
</evidence>
<name>F3L556_9GAMM</name>
<comment type="subcellular location">
    <subcellularLocation>
        <location evidence="1">Cell outer membrane</location>
    </subcellularLocation>
</comment>
<evidence type="ECO:0000256" key="2">
    <source>
        <dbReference type="ARBA" id="ARBA00023136"/>
    </source>
</evidence>
<reference evidence="4 5" key="1">
    <citation type="journal article" date="2011" name="J. Bacteriol.">
        <title>Genome sequence of strain IMCC3088, a proteorhodopsin-containing marine bacterium belonging to the OM60/NOR5 clade.</title>
        <authorList>
            <person name="Jang Y."/>
            <person name="Oh H.M."/>
            <person name="Kang I."/>
            <person name="Lee K."/>
            <person name="Yang S.J."/>
            <person name="Cho J.C."/>
        </authorList>
    </citation>
    <scope>NUCLEOTIDE SEQUENCE [LARGE SCALE GENOMIC DNA]</scope>
    <source>
        <strain evidence="4 5">IMCC3088</strain>
    </source>
</reference>
<keyword evidence="3" id="KW-0998">Cell outer membrane</keyword>
<dbReference type="GO" id="GO:0009279">
    <property type="term" value="C:cell outer membrane"/>
    <property type="evidence" value="ECO:0007669"/>
    <property type="project" value="UniProtKB-SubCell"/>
</dbReference>
<keyword evidence="2" id="KW-0472">Membrane</keyword>
<evidence type="ECO:0000313" key="5">
    <source>
        <dbReference type="Proteomes" id="UP000005615"/>
    </source>
</evidence>
<keyword evidence="5" id="KW-1185">Reference proteome</keyword>
<comment type="caution">
    <text evidence="4">The sequence shown here is derived from an EMBL/GenBank/DDBJ whole genome shotgun (WGS) entry which is preliminary data.</text>
</comment>
<dbReference type="Gene3D" id="2.40.170.20">
    <property type="entry name" value="TonB-dependent receptor, beta-barrel domain"/>
    <property type="match status" value="1"/>
</dbReference>
<dbReference type="EMBL" id="AEIG01000096">
    <property type="protein sequence ID" value="EGG28529.1"/>
    <property type="molecule type" value="Genomic_DNA"/>
</dbReference>
<dbReference type="AlphaFoldDB" id="F3L556"/>
<proteinExistence type="predicted"/>
<dbReference type="InterPro" id="IPR010917">
    <property type="entry name" value="TonB_rcpt_CS"/>
</dbReference>
<protein>
    <submittedName>
        <fullName evidence="4">Uncharacterized protein</fullName>
    </submittedName>
</protein>
<dbReference type="Proteomes" id="UP000005615">
    <property type="component" value="Unassembled WGS sequence"/>
</dbReference>
<dbReference type="STRING" id="2518989.IMCC3088_2835"/>
<accession>F3L556</accession>
<evidence type="ECO:0000256" key="1">
    <source>
        <dbReference type="ARBA" id="ARBA00004442"/>
    </source>
</evidence>
<organism evidence="4 5">
    <name type="scientific">Aequoribacter fuscus</name>
    <dbReference type="NCBI Taxonomy" id="2518989"/>
    <lineage>
        <taxon>Bacteria</taxon>
        <taxon>Pseudomonadati</taxon>
        <taxon>Pseudomonadota</taxon>
        <taxon>Gammaproteobacteria</taxon>
        <taxon>Cellvibrionales</taxon>
        <taxon>Halieaceae</taxon>
        <taxon>Aequoribacter</taxon>
    </lineage>
</organism>
<dbReference type="InterPro" id="IPR036942">
    <property type="entry name" value="Beta-barrel_TonB_sf"/>
</dbReference>